<sequence length="103" mass="11678">MILMLTGTNSSISEMIGTGKLSLPLETKGPIITRNLQNRLESIHYRITALFYGSAETKCSHTHIKKAHTSRATPYTEPEIKKAFREKAMEFHSIQTKIKITKM</sequence>
<gene>
    <name evidence="1" type="ORF">ERUC_LOCUS38094</name>
</gene>
<protein>
    <submittedName>
        <fullName evidence="1">Uncharacterized protein</fullName>
    </submittedName>
</protein>
<evidence type="ECO:0000313" key="1">
    <source>
        <dbReference type="EMBL" id="CAH8385611.1"/>
    </source>
</evidence>
<dbReference type="Proteomes" id="UP001642260">
    <property type="component" value="Unassembled WGS sequence"/>
</dbReference>
<proteinExistence type="predicted"/>
<evidence type="ECO:0000313" key="2">
    <source>
        <dbReference type="Proteomes" id="UP001642260"/>
    </source>
</evidence>
<dbReference type="AlphaFoldDB" id="A0ABC8LP89"/>
<organism evidence="1 2">
    <name type="scientific">Eruca vesicaria subsp. sativa</name>
    <name type="common">Garden rocket</name>
    <name type="synonym">Eruca sativa</name>
    <dbReference type="NCBI Taxonomy" id="29727"/>
    <lineage>
        <taxon>Eukaryota</taxon>
        <taxon>Viridiplantae</taxon>
        <taxon>Streptophyta</taxon>
        <taxon>Embryophyta</taxon>
        <taxon>Tracheophyta</taxon>
        <taxon>Spermatophyta</taxon>
        <taxon>Magnoliopsida</taxon>
        <taxon>eudicotyledons</taxon>
        <taxon>Gunneridae</taxon>
        <taxon>Pentapetalae</taxon>
        <taxon>rosids</taxon>
        <taxon>malvids</taxon>
        <taxon>Brassicales</taxon>
        <taxon>Brassicaceae</taxon>
        <taxon>Brassiceae</taxon>
        <taxon>Eruca</taxon>
    </lineage>
</organism>
<reference evidence="1 2" key="1">
    <citation type="submission" date="2022-03" db="EMBL/GenBank/DDBJ databases">
        <authorList>
            <person name="Macdonald S."/>
            <person name="Ahmed S."/>
            <person name="Newling K."/>
        </authorList>
    </citation>
    <scope>NUCLEOTIDE SEQUENCE [LARGE SCALE GENOMIC DNA]</scope>
</reference>
<keyword evidence="2" id="KW-1185">Reference proteome</keyword>
<dbReference type="EMBL" id="CAKOAT010668487">
    <property type="protein sequence ID" value="CAH8385611.1"/>
    <property type="molecule type" value="Genomic_DNA"/>
</dbReference>
<name>A0ABC8LP89_ERUVS</name>
<comment type="caution">
    <text evidence="1">The sequence shown here is derived from an EMBL/GenBank/DDBJ whole genome shotgun (WGS) entry which is preliminary data.</text>
</comment>
<accession>A0ABC8LP89</accession>